<evidence type="ECO:0000256" key="2">
    <source>
        <dbReference type="SAM" id="SignalP"/>
    </source>
</evidence>
<dbReference type="RefSeq" id="WP_147311530.1">
    <property type="nucleotide sequence ID" value="NZ_LS483235.1"/>
</dbReference>
<dbReference type="EMBL" id="OVTA01000062">
    <property type="protein sequence ID" value="SPS02249.1"/>
    <property type="molecule type" value="Genomic_DNA"/>
</dbReference>
<evidence type="ECO:0000313" key="3">
    <source>
        <dbReference type="EMBL" id="SPS02249.1"/>
    </source>
</evidence>
<evidence type="ECO:0008006" key="5">
    <source>
        <dbReference type="Google" id="ProtNLM"/>
    </source>
</evidence>
<feature type="chain" id="PRO_5016771813" description="Lipoprotein" evidence="2">
    <location>
        <begin position="24"/>
        <end position="215"/>
    </location>
</feature>
<accession>A0A375JBI1</accession>
<reference evidence="3 4" key="1">
    <citation type="submission" date="2018-01" db="EMBL/GenBank/DDBJ databases">
        <authorList>
            <person name="Gaut B.S."/>
            <person name="Morton B.R."/>
            <person name="Clegg M.T."/>
            <person name="Duvall M.R."/>
        </authorList>
    </citation>
    <scope>NUCLEOTIDE SEQUENCE [LARGE SCALE GENOMIC DNA]</scope>
    <source>
        <strain evidence="3">Cupriavidus taiwanensis cmp 52</strain>
    </source>
</reference>
<protein>
    <recommendedName>
        <fullName evidence="5">Lipoprotein</fullName>
    </recommendedName>
</protein>
<dbReference type="Proteomes" id="UP000256805">
    <property type="component" value="Unassembled WGS sequence"/>
</dbReference>
<gene>
    <name evidence="3" type="ORF">CBM2634_P20034</name>
</gene>
<keyword evidence="1" id="KW-0812">Transmembrane</keyword>
<feature type="signal peptide" evidence="2">
    <location>
        <begin position="1"/>
        <end position="23"/>
    </location>
</feature>
<keyword evidence="1" id="KW-1133">Transmembrane helix</keyword>
<feature type="transmembrane region" description="Helical" evidence="1">
    <location>
        <begin position="43"/>
        <end position="64"/>
    </location>
</feature>
<dbReference type="AlphaFoldDB" id="A0A375JBI1"/>
<keyword evidence="1" id="KW-0472">Membrane</keyword>
<proteinExistence type="predicted"/>
<sequence length="215" mass="22897">MFPHALAAARAAGLALLTAALLAACGSDDSPRRRPPSRRARAWWSHSIGLLFLLLMSPVGQAVAQTIYAIKPDPEIAAICAAEDGLTAMWAREPAPNKADIRFQYEGVKAQADAAAKAPPAEEEGRAPPIAPVPLTFEEYRDAVMAQRCKIARDGIVETFERAMNETTRAKIEAAGQCTVVYHGCGTCENGGALVEYFCGAGGGEPDYTRCESCD</sequence>
<name>A0A375JBI1_9BURK</name>
<organism evidence="3 4">
    <name type="scientific">Cupriavidus taiwanensis</name>
    <dbReference type="NCBI Taxonomy" id="164546"/>
    <lineage>
        <taxon>Bacteria</taxon>
        <taxon>Pseudomonadati</taxon>
        <taxon>Pseudomonadota</taxon>
        <taxon>Betaproteobacteria</taxon>
        <taxon>Burkholderiales</taxon>
        <taxon>Burkholderiaceae</taxon>
        <taxon>Cupriavidus</taxon>
    </lineage>
</organism>
<evidence type="ECO:0000256" key="1">
    <source>
        <dbReference type="SAM" id="Phobius"/>
    </source>
</evidence>
<evidence type="ECO:0000313" key="4">
    <source>
        <dbReference type="Proteomes" id="UP000256805"/>
    </source>
</evidence>
<keyword evidence="2" id="KW-0732">Signal</keyword>